<dbReference type="GO" id="GO:0051307">
    <property type="term" value="P:meiotic chromosome separation"/>
    <property type="evidence" value="ECO:0007669"/>
    <property type="project" value="TreeGrafter"/>
</dbReference>
<feature type="domain" description="Peptidase C50" evidence="6">
    <location>
        <begin position="2006"/>
        <end position="2103"/>
    </location>
</feature>
<evidence type="ECO:0000259" key="6">
    <source>
        <dbReference type="PROSITE" id="PS51700"/>
    </source>
</evidence>
<feature type="compositionally biased region" description="Polar residues" evidence="5">
    <location>
        <begin position="387"/>
        <end position="397"/>
    </location>
</feature>
<dbReference type="Gene3D" id="1.25.40.10">
    <property type="entry name" value="Tetratricopeptide repeat domain"/>
    <property type="match status" value="1"/>
</dbReference>
<feature type="compositionally biased region" description="Basic residues" evidence="5">
    <location>
        <begin position="1831"/>
        <end position="1840"/>
    </location>
</feature>
<dbReference type="GO" id="GO:0006508">
    <property type="term" value="P:proteolysis"/>
    <property type="evidence" value="ECO:0007669"/>
    <property type="project" value="InterPro"/>
</dbReference>
<dbReference type="InterPro" id="IPR005314">
    <property type="entry name" value="Peptidase_C50"/>
</dbReference>
<dbReference type="SMART" id="SM00028">
    <property type="entry name" value="TPR"/>
    <property type="match status" value="4"/>
</dbReference>
<dbReference type="PANTHER" id="PTHR12792:SF0">
    <property type="entry name" value="SEPARIN"/>
    <property type="match status" value="1"/>
</dbReference>
<feature type="region of interest" description="Disordered" evidence="5">
    <location>
        <begin position="950"/>
        <end position="1019"/>
    </location>
</feature>
<dbReference type="GO" id="GO:0004197">
    <property type="term" value="F:cysteine-type endopeptidase activity"/>
    <property type="evidence" value="ECO:0007669"/>
    <property type="project" value="InterPro"/>
</dbReference>
<evidence type="ECO:0000256" key="4">
    <source>
        <dbReference type="ARBA" id="ARBA00022829"/>
    </source>
</evidence>
<keyword evidence="4" id="KW-0159">Chromosome partition</keyword>
<keyword evidence="8" id="KW-1185">Reference proteome</keyword>
<feature type="compositionally biased region" description="Low complexity" evidence="5">
    <location>
        <begin position="1231"/>
        <end position="1253"/>
    </location>
</feature>
<dbReference type="GO" id="GO:0044732">
    <property type="term" value="C:mitotic spindle pole body"/>
    <property type="evidence" value="ECO:0007669"/>
    <property type="project" value="TreeGrafter"/>
</dbReference>
<dbReference type="PANTHER" id="PTHR12792">
    <property type="entry name" value="EXTRA SPINDLE POLES 1-RELATED"/>
    <property type="match status" value="1"/>
</dbReference>
<feature type="region of interest" description="Disordered" evidence="5">
    <location>
        <begin position="365"/>
        <end position="397"/>
    </location>
</feature>
<feature type="region of interest" description="Disordered" evidence="5">
    <location>
        <begin position="1215"/>
        <end position="1260"/>
    </location>
</feature>
<dbReference type="EC" id="3.4.22.49" evidence="2"/>
<dbReference type="GO" id="GO:0005634">
    <property type="term" value="C:nucleus"/>
    <property type="evidence" value="ECO:0007669"/>
    <property type="project" value="InterPro"/>
</dbReference>
<dbReference type="Proteomes" id="UP000521872">
    <property type="component" value="Unassembled WGS sequence"/>
</dbReference>
<dbReference type="EMBL" id="JAACJL010000017">
    <property type="protein sequence ID" value="KAF4618489.1"/>
    <property type="molecule type" value="Genomic_DNA"/>
</dbReference>
<keyword evidence="3" id="KW-0378">Hydrolase</keyword>
<dbReference type="GO" id="GO:0005737">
    <property type="term" value="C:cytoplasm"/>
    <property type="evidence" value="ECO:0007669"/>
    <property type="project" value="TreeGrafter"/>
</dbReference>
<dbReference type="PROSITE" id="PS51700">
    <property type="entry name" value="SEPARIN"/>
    <property type="match status" value="1"/>
</dbReference>
<feature type="region of interest" description="Disordered" evidence="5">
    <location>
        <begin position="1"/>
        <end position="22"/>
    </location>
</feature>
<sequence>MASIARRNNLQSRLPSRSAQSTLKAADQLASDLSSKLNLGNDKGKARAPEIEDSSFSMRSVNEASQALSGVVQSGWKRSSSDSRTTLSTVAAITAKATKHLDVLRRLRPRDMDVERAAMSILSKIVTLEMYESAGTALKVMQPRLIDLLGVEGPVNDILSMPEPPSPPTDAILLNLISLYLLYAITIQSQAIDKLEELSLGITAPSTRSLLSWMPALSVLPSKHIDSLLTRTYSALNKLCSSKPKTSPSPSSIFKLRTYALRCLAHTSPGTIEASHFWNQAARFSAAFVKSTPAKGEEQTTSMILHAYSELVNLAEQRSDRDSFLAIDEKGDGFTTFCEHWTVFAKRAGDISTLQRINAYIVQPSSSTSGSVHQPSEGVSASERPQPVSSKGNTSQGKDLLIQGTRIYNVLSQALVTVESSKSSESEVQQSIEDCSSLLKQEVSLIASFLVPSQPQTDKPSREEEQLLRISSKVDRALDKLRRTFIKLFESRAASTLSPRSKDTIHSSLIQLLTHVVDCLQSALAFPDLDSTYVKDTITRSLETLFSLAKTGLDLNDPPTMVTSFDQLKQAAAILDSVSPETCSRSTDEQPVDLANYTRCVSGAFYNIAGTLYQSFRYGNAVPFLIESCLLGAKALAMPRIVSNPRNETREKEWSQLEEQLFRRWELLAVCYSKNGDRRNAYDAFKQAIHTFPFVSSGVLAQCDSQSCDAIFGPSCSPPVKQLVGLVDRLSYLGACELLLDPAEVSILSSATSFQAYETSHGHPNVRLDPAIAGLLLERQLDSLESSRWKDGMRAVFIRLLQDSLKVFDAKAEDGQAVMPVRRARTLVRCLEFLYRDSVVDGCRALGFGGVEEIADEVEVLCGQENLRKDIQLSHFIPQLRISAHLWTALHAHRRADEQQTTIIARRSEEACTIMKDMLSSSHVKVEAAPRKSNTPKAAKIIGSRIVSPRQTRATRQRLVPPPAPKKAPPTRTRVAAGASAANPVTPKARARIASRSGPTVVHQTPPRPSRPSNEGASTAKAPAALVFDNFDKFMSLLQLTSIILGFLSLTLPKARLLEMTRKIAQGHSGSTSDGYVLASLGLAHEYVVLGKLKRASSIFYPALDIVRSAKASNDVAVRFLLRFSEAMALMDDAPKSYEIYLEALQFSNLVDLEQTASSTQQRICARAKVLELAALAAHTFGSMQYTKGEICASLDGLLQSLRLWNRAVETLTRLKPSTSPEPESDPFEMSSLKDALPSSSSSTPATDSSPSKSKPEVHHRPYADGLEWRISEGLLSTIFALGQAYYLRGSAREAEYFAKQAADLAAQLNTPGMLSRALAKHGEIQLHLGQIEQAQASLGRASALLVDIPGLDKVEIRRLEAEVNAKTAEDEEDVRRMFDDSVKMLEDLDVAFRQFDNFTLGPRKSLTMSPRAKDQPEVLAPSLLAALLGQQLWLSRDDVDETFNSILEKLLSLSYANSSKAEENILMGKLTLHGVYGQFRTDMFTSSITESTIAIPMGMGSKEPVRPAMPSLEILDALANAHNYFSSYLKATSAKGNVVKVREAAISLALIGAFRTSLGDKKCGGPGPMSILLDAAAALTLRIDMLDAISQKIQAQQYLDDMQWPILSEDGTKVVRAAKASKSKFSPIAMVDSDDEDEERAADHVLRSYWDSIRQRYQSNILGSSAPTSAETVGLPDNWVIVNVTVTPDKDTLFVSRQQGGSEPNDPLIFCIPLKGRRDHAGDEEEGHLTFDGALDELRDIIRSSDECTKQAVNIRPDDDEGRANWWKQRGQLDTRMRELLENIEYCWLGAFKTILSPRTNLSQDTISDLRSQFERVFHRCLHVKENKKAKSRSNHKKSSSQPQPNSPTQFSIDDTLIERFSTLSPKSRDEELEDLVYFVLDLYQFHGVPVAIAEVDIDQVVIDIRSILEEHSGKMNRLAKTAAGSSLTAQSDDEHIFLVLDKNVQGLPWESMPILRGCSVSRIPGIQFLHDRLAFAAKVKHPSNPSSGASGKLYDPRTGAIVDAKKGFFVLNPSGDLSRTEERFKEWSEGMKSIGWDGVVGRPITEQEFVGALKSRDLVVYFGHGGGEQYVRSHRIRSLPSCAATMLWGCSSGALREMGEFDRTGTPYNYMLAGCPSLVANLWDVTDKDIDKLSQAVFDKLGLNAAELTNAKTNNTGTTTTKTKKDGGSRKPTSIVAAVSQSRDSCKLKYLTGAAPVVYGIPFYL</sequence>
<comment type="catalytic activity">
    <reaction evidence="1">
        <text>All bonds known to be hydrolyzed by this endopeptidase have arginine in P1 and an acidic residue in P4. P6 is often occupied by an acidic residue or by a hydroxy-amino-acid residue, the phosphorylation of which enhances cleavage.</text>
        <dbReference type="EC" id="3.4.22.49"/>
    </reaction>
</comment>
<feature type="region of interest" description="Disordered" evidence="5">
    <location>
        <begin position="2155"/>
        <end position="2174"/>
    </location>
</feature>
<dbReference type="GO" id="GO:0072686">
    <property type="term" value="C:mitotic spindle"/>
    <property type="evidence" value="ECO:0007669"/>
    <property type="project" value="TreeGrafter"/>
</dbReference>
<comment type="caution">
    <text evidence="7">The sequence shown here is derived from an EMBL/GenBank/DDBJ whole genome shotgun (WGS) entry which is preliminary data.</text>
</comment>
<feature type="compositionally biased region" description="Low complexity" evidence="5">
    <location>
        <begin position="1841"/>
        <end position="1853"/>
    </location>
</feature>
<evidence type="ECO:0000256" key="2">
    <source>
        <dbReference type="ARBA" id="ARBA00012489"/>
    </source>
</evidence>
<feature type="region of interest" description="Disordered" evidence="5">
    <location>
        <begin position="1828"/>
        <end position="1853"/>
    </location>
</feature>
<name>A0A8H4QX50_9AGAR</name>
<evidence type="ECO:0000313" key="7">
    <source>
        <dbReference type="EMBL" id="KAF4618489.1"/>
    </source>
</evidence>
<feature type="compositionally biased region" description="Polar residues" evidence="5">
    <location>
        <begin position="365"/>
        <end position="379"/>
    </location>
</feature>
<organism evidence="7 8">
    <name type="scientific">Agrocybe pediades</name>
    <dbReference type="NCBI Taxonomy" id="84607"/>
    <lineage>
        <taxon>Eukaryota</taxon>
        <taxon>Fungi</taxon>
        <taxon>Dikarya</taxon>
        <taxon>Basidiomycota</taxon>
        <taxon>Agaricomycotina</taxon>
        <taxon>Agaricomycetes</taxon>
        <taxon>Agaricomycetidae</taxon>
        <taxon>Agaricales</taxon>
        <taxon>Agaricineae</taxon>
        <taxon>Strophariaceae</taxon>
        <taxon>Agrocybe</taxon>
    </lineage>
</organism>
<evidence type="ECO:0000313" key="8">
    <source>
        <dbReference type="Proteomes" id="UP000521872"/>
    </source>
</evidence>
<evidence type="ECO:0000256" key="1">
    <source>
        <dbReference type="ARBA" id="ARBA00000451"/>
    </source>
</evidence>
<dbReference type="Pfam" id="PF03568">
    <property type="entry name" value="Separin_C"/>
    <property type="match status" value="1"/>
</dbReference>
<dbReference type="InterPro" id="IPR011990">
    <property type="entry name" value="TPR-like_helical_dom_sf"/>
</dbReference>
<reference evidence="7 8" key="1">
    <citation type="submission" date="2019-12" db="EMBL/GenBank/DDBJ databases">
        <authorList>
            <person name="Floudas D."/>
            <person name="Bentzer J."/>
            <person name="Ahren D."/>
            <person name="Johansson T."/>
            <person name="Persson P."/>
            <person name="Tunlid A."/>
        </authorList>
    </citation>
    <scope>NUCLEOTIDE SEQUENCE [LARGE SCALE GENOMIC DNA]</scope>
    <source>
        <strain evidence="7 8">CBS 102.39</strain>
    </source>
</reference>
<dbReference type="InterPro" id="IPR030397">
    <property type="entry name" value="SEPARIN_core_dom"/>
</dbReference>
<dbReference type="InterPro" id="IPR019734">
    <property type="entry name" value="TPR_rpt"/>
</dbReference>
<proteinExistence type="predicted"/>
<accession>A0A8H4QX50</accession>
<evidence type="ECO:0000256" key="5">
    <source>
        <dbReference type="SAM" id="MobiDB-lite"/>
    </source>
</evidence>
<protein>
    <recommendedName>
        <fullName evidence="2">separase</fullName>
        <ecNumber evidence="2">3.4.22.49</ecNumber>
    </recommendedName>
</protein>
<dbReference type="SUPFAM" id="SSF48452">
    <property type="entry name" value="TPR-like"/>
    <property type="match status" value="1"/>
</dbReference>
<evidence type="ECO:0000256" key="3">
    <source>
        <dbReference type="ARBA" id="ARBA00022801"/>
    </source>
</evidence>
<gene>
    <name evidence="7" type="ORF">D9613_009748</name>
</gene>